<protein>
    <recommendedName>
        <fullName evidence="5">C2H2-type domain-containing protein</fullName>
    </recommendedName>
</protein>
<dbReference type="InterPro" id="IPR013087">
    <property type="entry name" value="Znf_C2H2_type"/>
</dbReference>
<dbReference type="GO" id="GO:0008270">
    <property type="term" value="F:zinc ion binding"/>
    <property type="evidence" value="ECO:0007669"/>
    <property type="project" value="UniProtKB-KW"/>
</dbReference>
<evidence type="ECO:0000313" key="7">
    <source>
        <dbReference type="Proteomes" id="UP001347796"/>
    </source>
</evidence>
<feature type="domain" description="C2H2-type" evidence="5">
    <location>
        <begin position="333"/>
        <end position="356"/>
    </location>
</feature>
<dbReference type="PANTHER" id="PTHR16516">
    <property type="entry name" value="AGAP007109-PA"/>
    <property type="match status" value="1"/>
</dbReference>
<keyword evidence="7" id="KW-1185">Reference proteome</keyword>
<dbReference type="EMBL" id="JAZGQO010000005">
    <property type="protein sequence ID" value="KAK6186793.1"/>
    <property type="molecule type" value="Genomic_DNA"/>
</dbReference>
<keyword evidence="3" id="KW-0863">Zinc-finger</keyword>
<evidence type="ECO:0000256" key="4">
    <source>
        <dbReference type="SAM" id="MobiDB-lite"/>
    </source>
</evidence>
<keyword evidence="3" id="KW-0862">Zinc</keyword>
<comment type="subcellular location">
    <subcellularLocation>
        <location evidence="1">Nucleus</location>
    </subcellularLocation>
</comment>
<sequence>MATSKEGRRAFDINSVLKGCLRDESPEKGDIEERKIKMEEKIKLKSENKSEDIKQESIKPVSKVTVYGSENSAPIDYDRKVDDEIRDGVISAKRRSHEEDERKSPKKMRHESKLQENEQSLERPEYNASAFRKVGKNVTNLENDNVEALVNSHWERVSAGADGERKSLGLPPTVAPPTYLAQQGVNLFNPFLGLNMLQQADVTSMLSNKPQIFNDQNLLDAFGRSVSAMPTPLTESFANVKGSEPGEESTFSNLKNRFPFNQIINPMVEKLIHKNTSPLLIHSPINAANLSQNWCAKCNASFRMTSDLVYHMRSHHKREFDPVKKKREETYKLKCDICNETFKERHHLTRHMTSHL</sequence>
<reference evidence="6 7" key="1">
    <citation type="submission" date="2024-01" db="EMBL/GenBank/DDBJ databases">
        <title>The genome of the rayed Mediterranean limpet Patella caerulea (Linnaeus, 1758).</title>
        <authorList>
            <person name="Anh-Thu Weber A."/>
            <person name="Halstead-Nussloch G."/>
        </authorList>
    </citation>
    <scope>NUCLEOTIDE SEQUENCE [LARGE SCALE GENOMIC DNA]</scope>
    <source>
        <strain evidence="6">AATW-2023a</strain>
        <tissue evidence="6">Whole specimen</tissue>
    </source>
</reference>
<dbReference type="GO" id="GO:0006355">
    <property type="term" value="P:regulation of DNA-templated transcription"/>
    <property type="evidence" value="ECO:0007669"/>
    <property type="project" value="TreeGrafter"/>
</dbReference>
<dbReference type="Pfam" id="PF00096">
    <property type="entry name" value="zf-C2H2"/>
    <property type="match status" value="1"/>
</dbReference>
<dbReference type="Proteomes" id="UP001347796">
    <property type="component" value="Unassembled WGS sequence"/>
</dbReference>
<dbReference type="PANTHER" id="PTHR16516:SF4">
    <property type="entry name" value="C2H2-TYPE DOMAIN-CONTAINING PROTEIN"/>
    <property type="match status" value="1"/>
</dbReference>
<feature type="region of interest" description="Disordered" evidence="4">
    <location>
        <begin position="22"/>
        <end position="60"/>
    </location>
</feature>
<evidence type="ECO:0000259" key="5">
    <source>
        <dbReference type="PROSITE" id="PS50157"/>
    </source>
</evidence>
<evidence type="ECO:0000256" key="1">
    <source>
        <dbReference type="ARBA" id="ARBA00004123"/>
    </source>
</evidence>
<organism evidence="6 7">
    <name type="scientific">Patella caerulea</name>
    <name type="common">Rayed Mediterranean limpet</name>
    <dbReference type="NCBI Taxonomy" id="87958"/>
    <lineage>
        <taxon>Eukaryota</taxon>
        <taxon>Metazoa</taxon>
        <taxon>Spiralia</taxon>
        <taxon>Lophotrochozoa</taxon>
        <taxon>Mollusca</taxon>
        <taxon>Gastropoda</taxon>
        <taxon>Patellogastropoda</taxon>
        <taxon>Patelloidea</taxon>
        <taxon>Patellidae</taxon>
        <taxon>Patella</taxon>
    </lineage>
</organism>
<dbReference type="GO" id="GO:0005634">
    <property type="term" value="C:nucleus"/>
    <property type="evidence" value="ECO:0007669"/>
    <property type="project" value="UniProtKB-SubCell"/>
</dbReference>
<keyword evidence="3" id="KW-0479">Metal-binding</keyword>
<dbReference type="SMART" id="SM00355">
    <property type="entry name" value="ZnF_C2H2"/>
    <property type="match status" value="2"/>
</dbReference>
<dbReference type="Gene3D" id="3.30.160.60">
    <property type="entry name" value="Classic Zinc Finger"/>
    <property type="match status" value="1"/>
</dbReference>
<feature type="region of interest" description="Disordered" evidence="4">
    <location>
        <begin position="89"/>
        <end position="124"/>
    </location>
</feature>
<name>A0AAN8PWZ1_PATCE</name>
<feature type="domain" description="C2H2-type" evidence="5">
    <location>
        <begin position="293"/>
        <end position="320"/>
    </location>
</feature>
<dbReference type="InterPro" id="IPR036236">
    <property type="entry name" value="Znf_C2H2_sf"/>
</dbReference>
<proteinExistence type="predicted"/>
<evidence type="ECO:0000313" key="6">
    <source>
        <dbReference type="EMBL" id="KAK6186793.1"/>
    </source>
</evidence>
<evidence type="ECO:0000256" key="3">
    <source>
        <dbReference type="PROSITE-ProRule" id="PRU00042"/>
    </source>
</evidence>
<dbReference type="PROSITE" id="PS00028">
    <property type="entry name" value="ZINC_FINGER_C2H2_1"/>
    <property type="match status" value="2"/>
</dbReference>
<comment type="caution">
    <text evidence="6">The sequence shown here is derived from an EMBL/GenBank/DDBJ whole genome shotgun (WGS) entry which is preliminary data.</text>
</comment>
<keyword evidence="2" id="KW-0539">Nucleus</keyword>
<feature type="compositionally biased region" description="Basic and acidic residues" evidence="4">
    <location>
        <begin position="22"/>
        <end position="57"/>
    </location>
</feature>
<dbReference type="SUPFAM" id="SSF57667">
    <property type="entry name" value="beta-beta-alpha zinc fingers"/>
    <property type="match status" value="1"/>
</dbReference>
<dbReference type="PROSITE" id="PS50157">
    <property type="entry name" value="ZINC_FINGER_C2H2_2"/>
    <property type="match status" value="2"/>
</dbReference>
<evidence type="ECO:0000256" key="2">
    <source>
        <dbReference type="ARBA" id="ARBA00023242"/>
    </source>
</evidence>
<gene>
    <name evidence="6" type="ORF">SNE40_006066</name>
</gene>
<dbReference type="InterPro" id="IPR052296">
    <property type="entry name" value="TR-Histone_Methyltrans"/>
</dbReference>
<accession>A0AAN8PWZ1</accession>
<dbReference type="AlphaFoldDB" id="A0AAN8PWZ1"/>
<feature type="compositionally biased region" description="Basic and acidic residues" evidence="4">
    <location>
        <begin position="111"/>
        <end position="124"/>
    </location>
</feature>